<dbReference type="GO" id="GO:0003677">
    <property type="term" value="F:DNA binding"/>
    <property type="evidence" value="ECO:0007669"/>
    <property type="project" value="UniProtKB-KW"/>
</dbReference>
<evidence type="ECO:0000313" key="10">
    <source>
        <dbReference type="EMBL" id="OLN23562.1"/>
    </source>
</evidence>
<dbReference type="Gene3D" id="1.10.10.60">
    <property type="entry name" value="Homeodomain-like"/>
    <property type="match status" value="1"/>
</dbReference>
<dbReference type="PROSITE" id="PS00688">
    <property type="entry name" value="SIGMA54_INTERACT_3"/>
    <property type="match status" value="1"/>
</dbReference>
<dbReference type="InterPro" id="IPR025662">
    <property type="entry name" value="Sigma_54_int_dom_ATP-bd_1"/>
</dbReference>
<dbReference type="PROSITE" id="PS50045">
    <property type="entry name" value="SIGMA54_INTERACT_4"/>
    <property type="match status" value="1"/>
</dbReference>
<evidence type="ECO:0000256" key="3">
    <source>
        <dbReference type="ARBA" id="ARBA00023015"/>
    </source>
</evidence>
<keyword evidence="4" id="KW-0238">DNA-binding</keyword>
<dbReference type="Pfam" id="PF00158">
    <property type="entry name" value="Sigma54_activat"/>
    <property type="match status" value="1"/>
</dbReference>
<dbReference type="InterPro" id="IPR003593">
    <property type="entry name" value="AAA+_ATPase"/>
</dbReference>
<dbReference type="InterPro" id="IPR025944">
    <property type="entry name" value="Sigma_54_int_dom_CS"/>
</dbReference>
<dbReference type="PROSITE" id="PS00675">
    <property type="entry name" value="SIGMA54_INTERACT_1"/>
    <property type="match status" value="1"/>
</dbReference>
<dbReference type="InterPro" id="IPR002078">
    <property type="entry name" value="Sigma_54_int"/>
</dbReference>
<feature type="domain" description="Sigma-54 factor interaction" evidence="7">
    <location>
        <begin position="357"/>
        <end position="586"/>
    </location>
</feature>
<dbReference type="InterPro" id="IPR027417">
    <property type="entry name" value="P-loop_NTPase"/>
</dbReference>
<dbReference type="RefSeq" id="WP_075397396.1">
    <property type="nucleotide sequence ID" value="NZ_MSDU01000007.1"/>
</dbReference>
<dbReference type="STRING" id="1714264.BTO30_03820"/>
<dbReference type="SMART" id="SM00091">
    <property type="entry name" value="PAS"/>
    <property type="match status" value="2"/>
</dbReference>
<evidence type="ECO:0000256" key="4">
    <source>
        <dbReference type="ARBA" id="ARBA00023125"/>
    </source>
</evidence>
<reference evidence="10 11" key="1">
    <citation type="submission" date="2016-12" db="EMBL/GenBank/DDBJ databases">
        <title>Domibacillus antri genome sequencing.</title>
        <authorList>
            <person name="Verma A."/>
            <person name="Krishnamurthi S."/>
        </authorList>
    </citation>
    <scope>NUCLEOTIDE SEQUENCE [LARGE SCALE GENOMIC DNA]</scope>
    <source>
        <strain evidence="10 11">XD80</strain>
    </source>
</reference>
<feature type="coiled-coil region" evidence="6">
    <location>
        <begin position="323"/>
        <end position="350"/>
    </location>
</feature>
<dbReference type="Gene3D" id="1.10.8.60">
    <property type="match status" value="1"/>
</dbReference>
<name>A0A1Q8Q8D8_9BACI</name>
<keyword evidence="5" id="KW-0804">Transcription</keyword>
<dbReference type="GO" id="GO:0005524">
    <property type="term" value="F:ATP binding"/>
    <property type="evidence" value="ECO:0007669"/>
    <property type="project" value="UniProtKB-KW"/>
</dbReference>
<evidence type="ECO:0000313" key="11">
    <source>
        <dbReference type="Proteomes" id="UP000185568"/>
    </source>
</evidence>
<dbReference type="SUPFAM" id="SSF52540">
    <property type="entry name" value="P-loop containing nucleoside triphosphate hydrolases"/>
    <property type="match status" value="1"/>
</dbReference>
<dbReference type="PROSITE" id="PS00676">
    <property type="entry name" value="SIGMA54_INTERACT_2"/>
    <property type="match status" value="1"/>
</dbReference>
<dbReference type="Pfam" id="PF13426">
    <property type="entry name" value="PAS_9"/>
    <property type="match status" value="2"/>
</dbReference>
<dbReference type="SUPFAM" id="SSF46689">
    <property type="entry name" value="Homeodomain-like"/>
    <property type="match status" value="1"/>
</dbReference>
<dbReference type="CDD" id="cd00009">
    <property type="entry name" value="AAA"/>
    <property type="match status" value="1"/>
</dbReference>
<dbReference type="SUPFAM" id="SSF55785">
    <property type="entry name" value="PYP-like sensor domain (PAS domain)"/>
    <property type="match status" value="2"/>
</dbReference>
<evidence type="ECO:0000256" key="6">
    <source>
        <dbReference type="SAM" id="Coils"/>
    </source>
</evidence>
<feature type="domain" description="PAC" evidence="9">
    <location>
        <begin position="280"/>
        <end position="332"/>
    </location>
</feature>
<dbReference type="PANTHER" id="PTHR32071:SF57">
    <property type="entry name" value="C4-DICARBOXYLATE TRANSPORT TRANSCRIPTIONAL REGULATORY PROTEIN DCTD"/>
    <property type="match status" value="1"/>
</dbReference>
<dbReference type="InterPro" id="IPR000014">
    <property type="entry name" value="PAS"/>
</dbReference>
<dbReference type="InterPro" id="IPR009057">
    <property type="entry name" value="Homeodomain-like_sf"/>
</dbReference>
<dbReference type="GO" id="GO:0006355">
    <property type="term" value="P:regulation of DNA-templated transcription"/>
    <property type="evidence" value="ECO:0007669"/>
    <property type="project" value="InterPro"/>
</dbReference>
<dbReference type="InterPro" id="IPR000700">
    <property type="entry name" value="PAS-assoc_C"/>
</dbReference>
<evidence type="ECO:0000256" key="5">
    <source>
        <dbReference type="ARBA" id="ARBA00023163"/>
    </source>
</evidence>
<dbReference type="InterPro" id="IPR025943">
    <property type="entry name" value="Sigma_54_int_dom_ATP-bd_2"/>
</dbReference>
<dbReference type="Gene3D" id="3.40.50.300">
    <property type="entry name" value="P-loop containing nucleotide triphosphate hydrolases"/>
    <property type="match status" value="1"/>
</dbReference>
<dbReference type="Pfam" id="PF25601">
    <property type="entry name" value="AAA_lid_14"/>
    <property type="match status" value="1"/>
</dbReference>
<protein>
    <submittedName>
        <fullName evidence="10">Fis family transcriptional regulator</fullName>
    </submittedName>
</protein>
<evidence type="ECO:0000256" key="2">
    <source>
        <dbReference type="ARBA" id="ARBA00022840"/>
    </source>
</evidence>
<accession>A0A1Q8Q8D8</accession>
<dbReference type="AlphaFoldDB" id="A0A1Q8Q8D8"/>
<gene>
    <name evidence="10" type="ORF">BTO30_03820</name>
</gene>
<dbReference type="Gene3D" id="3.30.450.20">
    <property type="entry name" value="PAS domain"/>
    <property type="match status" value="2"/>
</dbReference>
<dbReference type="FunFam" id="3.40.50.300:FF:000006">
    <property type="entry name" value="DNA-binding transcriptional regulator NtrC"/>
    <property type="match status" value="1"/>
</dbReference>
<keyword evidence="11" id="KW-1185">Reference proteome</keyword>
<keyword evidence="6" id="KW-0175">Coiled coil</keyword>
<keyword evidence="1" id="KW-0547">Nucleotide-binding</keyword>
<organism evidence="10 11">
    <name type="scientific">Domibacillus antri</name>
    <dbReference type="NCBI Taxonomy" id="1714264"/>
    <lineage>
        <taxon>Bacteria</taxon>
        <taxon>Bacillati</taxon>
        <taxon>Bacillota</taxon>
        <taxon>Bacilli</taxon>
        <taxon>Bacillales</taxon>
        <taxon>Bacillaceae</taxon>
        <taxon>Domibacillus</taxon>
    </lineage>
</organism>
<feature type="domain" description="PAS" evidence="8">
    <location>
        <begin position="97"/>
        <end position="151"/>
    </location>
</feature>
<dbReference type="InterPro" id="IPR035965">
    <property type="entry name" value="PAS-like_dom_sf"/>
</dbReference>
<dbReference type="Proteomes" id="UP000185568">
    <property type="component" value="Unassembled WGS sequence"/>
</dbReference>
<dbReference type="InterPro" id="IPR058031">
    <property type="entry name" value="AAA_lid_NorR"/>
</dbReference>
<dbReference type="PROSITE" id="PS50113">
    <property type="entry name" value="PAC"/>
    <property type="match status" value="1"/>
</dbReference>
<evidence type="ECO:0000259" key="7">
    <source>
        <dbReference type="PROSITE" id="PS50045"/>
    </source>
</evidence>
<proteinExistence type="predicted"/>
<keyword evidence="3" id="KW-0805">Transcription regulation</keyword>
<dbReference type="CDD" id="cd00130">
    <property type="entry name" value="PAS"/>
    <property type="match status" value="1"/>
</dbReference>
<dbReference type="SMART" id="SM00382">
    <property type="entry name" value="AAA"/>
    <property type="match status" value="1"/>
</dbReference>
<evidence type="ECO:0000259" key="8">
    <source>
        <dbReference type="PROSITE" id="PS50112"/>
    </source>
</evidence>
<sequence>MNIETILHKEFTYISEQQWGTQSDLGIQPYIIIDQDHRIVGMAMKEEISKRIVPGIYMIEQLANPQANWENYTVIIVLNPNGDVAGWVRREELYAFFYHQYRSILFSLPHEVTVIDRQSRIFFTNQKVLATHGVTPDQVIGKNIHQFYPNSTVEELLTSSQEKNIVKITDDKQGILTQTKVMDKDECTGAIQVYWEAEEIEDVAMNLNQFESMAMDLKAIFESSYDVIYVSDGQGLTLRVSAACEKLWGYKDEDLVGKTVYELEEKGVFKPSITRMVLEKKDKVQVIQTTKTGRRLMVIGTPIKDNEGNIVRVVNASRDITGESQLKSELDDMKLLVEGYKQELDQLRQMTQESDSLVFKSEKMKSITTLARKVAEVDSTILIQGESGVGKEVISSYIHQHSDRKNKPFIKVNCGAIPENLLESELFGYEKGAFTGASKHGKPGLFELAHEGTLFLDEIGEVPLPLQVKLLRVLQEGEVVRIGGTKPVKTNVRIITATNRDLQEETRLGHFREDLYYRLNVVPLFIHPLRERKEDILPLALFFIQKFNHKYKRDKTCSHEVLEVLQEYSWPGNVRELQNIIERLIVTIDQPVIEVDHLPEGFAVSKQSPSIYVSDIMPMKEAVELVEKQLLTLAKQKFQTTVKMAEVLGVNQSTISRKISKMKLL</sequence>
<keyword evidence="2" id="KW-0067">ATP-binding</keyword>
<comment type="caution">
    <text evidence="10">The sequence shown here is derived from an EMBL/GenBank/DDBJ whole genome shotgun (WGS) entry which is preliminary data.</text>
</comment>
<dbReference type="NCBIfam" id="TIGR00229">
    <property type="entry name" value="sensory_box"/>
    <property type="match status" value="2"/>
</dbReference>
<dbReference type="EMBL" id="MSDU01000007">
    <property type="protein sequence ID" value="OLN23562.1"/>
    <property type="molecule type" value="Genomic_DNA"/>
</dbReference>
<feature type="domain" description="PAS" evidence="8">
    <location>
        <begin position="213"/>
        <end position="263"/>
    </location>
</feature>
<dbReference type="PANTHER" id="PTHR32071">
    <property type="entry name" value="TRANSCRIPTIONAL REGULATORY PROTEIN"/>
    <property type="match status" value="1"/>
</dbReference>
<evidence type="ECO:0000259" key="9">
    <source>
        <dbReference type="PROSITE" id="PS50113"/>
    </source>
</evidence>
<evidence type="ECO:0000256" key="1">
    <source>
        <dbReference type="ARBA" id="ARBA00022741"/>
    </source>
</evidence>
<dbReference type="PROSITE" id="PS50112">
    <property type="entry name" value="PAS"/>
    <property type="match status" value="2"/>
</dbReference>